<comment type="caution">
    <text evidence="7">The sequence shown here is derived from an EMBL/GenBank/DDBJ whole genome shotgun (WGS) entry which is preliminary data.</text>
</comment>
<dbReference type="PANTHER" id="PTHR31465:SF34">
    <property type="entry name" value="DOMAIN PROTEIN, PUTATIVE (AFU_ORTHOLOGUE AFUA_3G00480)-RELATED"/>
    <property type="match status" value="1"/>
</dbReference>
<evidence type="ECO:0000256" key="6">
    <source>
        <dbReference type="SAM" id="Phobius"/>
    </source>
</evidence>
<feature type="transmembrane region" description="Helical" evidence="6">
    <location>
        <begin position="166"/>
        <end position="187"/>
    </location>
</feature>
<feature type="region of interest" description="Disordered" evidence="5">
    <location>
        <begin position="327"/>
        <end position="354"/>
    </location>
</feature>
<feature type="compositionally biased region" description="Polar residues" evidence="5">
    <location>
        <begin position="334"/>
        <end position="346"/>
    </location>
</feature>
<proteinExistence type="predicted"/>
<feature type="transmembrane region" description="Helical" evidence="6">
    <location>
        <begin position="199"/>
        <end position="223"/>
    </location>
</feature>
<reference evidence="7" key="1">
    <citation type="submission" date="2023-02" db="EMBL/GenBank/DDBJ databases">
        <title>Colletotrichum kahawae CIFC_Que2 genome sequencing and assembly.</title>
        <authorList>
            <person name="Baroncelli R."/>
        </authorList>
    </citation>
    <scope>NUCLEOTIDE SEQUENCE</scope>
    <source>
        <strain evidence="7">CIFC_Que2</strain>
    </source>
</reference>
<keyword evidence="2 6" id="KW-0812">Transmembrane</keyword>
<feature type="transmembrane region" description="Helical" evidence="6">
    <location>
        <begin position="250"/>
        <end position="270"/>
    </location>
</feature>
<dbReference type="AlphaFoldDB" id="A0AAD9Y085"/>
<feature type="transmembrane region" description="Helical" evidence="6">
    <location>
        <begin position="44"/>
        <end position="62"/>
    </location>
</feature>
<accession>A0AAD9Y085</accession>
<dbReference type="PANTHER" id="PTHR31465">
    <property type="entry name" value="PROTEIN RTA1-RELATED"/>
    <property type="match status" value="1"/>
</dbReference>
<name>A0AAD9Y085_COLKA</name>
<dbReference type="InterPro" id="IPR007568">
    <property type="entry name" value="RTA1"/>
</dbReference>
<comment type="subcellular location">
    <subcellularLocation>
        <location evidence="1">Membrane</location>
        <topology evidence="1">Multi-pass membrane protein</topology>
    </subcellularLocation>
</comment>
<organism evidence="7 8">
    <name type="scientific">Colletotrichum kahawae</name>
    <name type="common">Coffee berry disease fungus</name>
    <dbReference type="NCBI Taxonomy" id="34407"/>
    <lineage>
        <taxon>Eukaryota</taxon>
        <taxon>Fungi</taxon>
        <taxon>Dikarya</taxon>
        <taxon>Ascomycota</taxon>
        <taxon>Pezizomycotina</taxon>
        <taxon>Sordariomycetes</taxon>
        <taxon>Hypocreomycetidae</taxon>
        <taxon>Glomerellales</taxon>
        <taxon>Glomerellaceae</taxon>
        <taxon>Colletotrichum</taxon>
        <taxon>Colletotrichum gloeosporioides species complex</taxon>
    </lineage>
</organism>
<evidence type="ECO:0000256" key="2">
    <source>
        <dbReference type="ARBA" id="ARBA00022692"/>
    </source>
</evidence>
<dbReference type="Pfam" id="PF04479">
    <property type="entry name" value="RTA1"/>
    <property type="match status" value="1"/>
</dbReference>
<protein>
    <submittedName>
        <fullName evidence="7">Rta1 domain-containing protein</fullName>
    </submittedName>
</protein>
<dbReference type="GO" id="GO:0016020">
    <property type="term" value="C:membrane"/>
    <property type="evidence" value="ECO:0007669"/>
    <property type="project" value="UniProtKB-SubCell"/>
</dbReference>
<feature type="transmembrane region" description="Helical" evidence="6">
    <location>
        <begin position="125"/>
        <end position="146"/>
    </location>
</feature>
<gene>
    <name evidence="7" type="ORF">CKAH01_01994</name>
</gene>
<evidence type="ECO:0000313" key="7">
    <source>
        <dbReference type="EMBL" id="KAK2732048.1"/>
    </source>
</evidence>
<sequence>MAAGDPVLYNLYVYAPNIWAPIIFIVLYGISAVFHIWQCHRYKAFKLIGLHPVCAFLFTAGYSLREYGAHHYLYSETTKTPLMVFVFSQVFIYVCPPLLELANYHVLGRIFYYVPHCAPLPPSKVLTIFGGLMAVVELLNALGVSLSSNPSSTPEKQALGSHLTLAALGIQLVLIVIFICLAALFHLRVAMAKIQSSRGVSTMLSTLYASMCLIFVRCVYRLVEHTGSTKVDLDNMETLRSLSPILRFEVYFYVFEASLMLANSLIWNVWHPGRFLPRGHHVYLTRDGVEVVGEKDVDARSLWAKMANVLTFGILFRRKRTVRGESMKLRDHSTSSVGRGEQSSSLLPAPVQAK</sequence>
<evidence type="ECO:0000256" key="5">
    <source>
        <dbReference type="SAM" id="MobiDB-lite"/>
    </source>
</evidence>
<feature type="transmembrane region" description="Helical" evidence="6">
    <location>
        <begin position="18"/>
        <end position="37"/>
    </location>
</feature>
<feature type="transmembrane region" description="Helical" evidence="6">
    <location>
        <begin position="82"/>
        <end position="104"/>
    </location>
</feature>
<keyword evidence="8" id="KW-1185">Reference proteome</keyword>
<keyword evidence="3 6" id="KW-1133">Transmembrane helix</keyword>
<evidence type="ECO:0000313" key="8">
    <source>
        <dbReference type="Proteomes" id="UP001281614"/>
    </source>
</evidence>
<dbReference type="EMBL" id="VYYT01000554">
    <property type="protein sequence ID" value="KAK2732048.1"/>
    <property type="molecule type" value="Genomic_DNA"/>
</dbReference>
<evidence type="ECO:0000256" key="1">
    <source>
        <dbReference type="ARBA" id="ARBA00004141"/>
    </source>
</evidence>
<evidence type="ECO:0000256" key="3">
    <source>
        <dbReference type="ARBA" id="ARBA00022989"/>
    </source>
</evidence>
<keyword evidence="4 6" id="KW-0472">Membrane</keyword>
<dbReference type="Proteomes" id="UP001281614">
    <property type="component" value="Unassembled WGS sequence"/>
</dbReference>
<evidence type="ECO:0000256" key="4">
    <source>
        <dbReference type="ARBA" id="ARBA00023136"/>
    </source>
</evidence>